<dbReference type="Proteomes" id="UP000651010">
    <property type="component" value="Unassembled WGS sequence"/>
</dbReference>
<feature type="compositionally biased region" description="Basic and acidic residues" evidence="1">
    <location>
        <begin position="44"/>
        <end position="56"/>
    </location>
</feature>
<dbReference type="RefSeq" id="WP_192555457.1">
    <property type="nucleotide sequence ID" value="NZ_JACZZA010000004.1"/>
</dbReference>
<comment type="caution">
    <text evidence="2">The sequence shown here is derived from an EMBL/GenBank/DDBJ whole genome shotgun (WGS) entry which is preliminary data.</text>
</comment>
<evidence type="ECO:0000313" key="3">
    <source>
        <dbReference type="Proteomes" id="UP000651010"/>
    </source>
</evidence>
<accession>A0ABR9G975</accession>
<organism evidence="2 3">
    <name type="scientific">Dyella acidiphila</name>
    <dbReference type="NCBI Taxonomy" id="2775866"/>
    <lineage>
        <taxon>Bacteria</taxon>
        <taxon>Pseudomonadati</taxon>
        <taxon>Pseudomonadota</taxon>
        <taxon>Gammaproteobacteria</taxon>
        <taxon>Lysobacterales</taxon>
        <taxon>Rhodanobacteraceae</taxon>
        <taxon>Dyella</taxon>
    </lineage>
</organism>
<proteinExistence type="predicted"/>
<name>A0ABR9G975_9GAMM</name>
<reference evidence="2 3" key="1">
    <citation type="submission" date="2020-09" db="EMBL/GenBank/DDBJ databases">
        <title>Dyella sp. 7MK23 isolated from forest soil.</title>
        <authorList>
            <person name="Fu J."/>
        </authorList>
    </citation>
    <scope>NUCLEOTIDE SEQUENCE [LARGE SCALE GENOMIC DNA]</scope>
    <source>
        <strain evidence="2 3">7MK23</strain>
    </source>
</reference>
<dbReference type="EMBL" id="JACZZA010000004">
    <property type="protein sequence ID" value="MBE1160608.1"/>
    <property type="molecule type" value="Genomic_DNA"/>
</dbReference>
<sequence>MNAGLEAVRPFARMLAREVSVADEAKRAAAERIGTTTGVGRGENMSDEKPADMMPW</sequence>
<evidence type="ECO:0000313" key="2">
    <source>
        <dbReference type="EMBL" id="MBE1160608.1"/>
    </source>
</evidence>
<gene>
    <name evidence="2" type="ORF">IGX34_09415</name>
</gene>
<feature type="region of interest" description="Disordered" evidence="1">
    <location>
        <begin position="24"/>
        <end position="56"/>
    </location>
</feature>
<protein>
    <submittedName>
        <fullName evidence="2">Uncharacterized protein</fullName>
    </submittedName>
</protein>
<keyword evidence="3" id="KW-1185">Reference proteome</keyword>
<evidence type="ECO:0000256" key="1">
    <source>
        <dbReference type="SAM" id="MobiDB-lite"/>
    </source>
</evidence>